<proteinExistence type="predicted"/>
<name>A0ABS0CPL2_9NOCA</name>
<gene>
    <name evidence="2" type="ORF">IU459_03815</name>
</gene>
<keyword evidence="1" id="KW-0812">Transmembrane</keyword>
<keyword evidence="1" id="KW-1133">Transmembrane helix</keyword>
<dbReference type="RefSeq" id="WP_195128022.1">
    <property type="nucleotide sequence ID" value="NZ_JADLQX010000002.1"/>
</dbReference>
<accession>A0ABS0CPL2</accession>
<dbReference type="EMBL" id="JADLQX010000002">
    <property type="protein sequence ID" value="MBF6296668.1"/>
    <property type="molecule type" value="Genomic_DNA"/>
</dbReference>
<evidence type="ECO:0000313" key="2">
    <source>
        <dbReference type="EMBL" id="MBF6296668.1"/>
    </source>
</evidence>
<feature type="transmembrane region" description="Helical" evidence="1">
    <location>
        <begin position="117"/>
        <end position="135"/>
    </location>
</feature>
<dbReference type="Proteomes" id="UP000702209">
    <property type="component" value="Unassembled WGS sequence"/>
</dbReference>
<sequence length="137" mass="15009">MTTEPASPARPFRRRVALLAAGGMLAVGGAATRRFSWSATALVAVLTVVASALAWRARPVRTAPSARLRRGVALWSTLLVAAAIWEVYAFARQPDRMRPSVEHPTLSTLLDPALEQWPLRLAGWLVWLGAGWWLVSR</sequence>
<keyword evidence="1" id="KW-0472">Membrane</keyword>
<feature type="transmembrane region" description="Helical" evidence="1">
    <location>
        <begin position="71"/>
        <end position="91"/>
    </location>
</feature>
<organism evidence="2 3">
    <name type="scientific">Nocardia amamiensis</name>
    <dbReference type="NCBI Taxonomy" id="404578"/>
    <lineage>
        <taxon>Bacteria</taxon>
        <taxon>Bacillati</taxon>
        <taxon>Actinomycetota</taxon>
        <taxon>Actinomycetes</taxon>
        <taxon>Mycobacteriales</taxon>
        <taxon>Nocardiaceae</taxon>
        <taxon>Nocardia</taxon>
    </lineage>
</organism>
<evidence type="ECO:0000256" key="1">
    <source>
        <dbReference type="SAM" id="Phobius"/>
    </source>
</evidence>
<feature type="transmembrane region" description="Helical" evidence="1">
    <location>
        <begin position="12"/>
        <end position="31"/>
    </location>
</feature>
<keyword evidence="3" id="KW-1185">Reference proteome</keyword>
<comment type="caution">
    <text evidence="2">The sequence shown here is derived from an EMBL/GenBank/DDBJ whole genome shotgun (WGS) entry which is preliminary data.</text>
</comment>
<protein>
    <submittedName>
        <fullName evidence="2">Uncharacterized protein</fullName>
    </submittedName>
</protein>
<feature type="transmembrane region" description="Helical" evidence="1">
    <location>
        <begin position="37"/>
        <end position="55"/>
    </location>
</feature>
<evidence type="ECO:0000313" key="3">
    <source>
        <dbReference type="Proteomes" id="UP000702209"/>
    </source>
</evidence>
<reference evidence="2 3" key="1">
    <citation type="submission" date="2020-10" db="EMBL/GenBank/DDBJ databases">
        <title>Identification of Nocardia species via Next-generation sequencing and recognition of intraspecies genetic diversity.</title>
        <authorList>
            <person name="Li P."/>
            <person name="Li P."/>
            <person name="Lu B."/>
        </authorList>
    </citation>
    <scope>NUCLEOTIDE SEQUENCE [LARGE SCALE GENOMIC DNA]</scope>
    <source>
        <strain evidence="2 3">BJ06-0157</strain>
    </source>
</reference>